<proteinExistence type="predicted"/>
<dbReference type="PROSITE" id="PS51257">
    <property type="entry name" value="PROKAR_LIPOPROTEIN"/>
    <property type="match status" value="1"/>
</dbReference>
<evidence type="ECO:0000313" key="2">
    <source>
        <dbReference type="EMBL" id="AZZ65357.1"/>
    </source>
</evidence>
<feature type="signal peptide" evidence="1">
    <location>
        <begin position="1"/>
        <end position="18"/>
    </location>
</feature>
<protein>
    <recommendedName>
        <fullName evidence="4">Lipoprotein-associated type-17 domain-containing protein</fullName>
    </recommendedName>
</protein>
<evidence type="ECO:0008006" key="4">
    <source>
        <dbReference type="Google" id="ProtNLM"/>
    </source>
</evidence>
<reference evidence="2" key="1">
    <citation type="submission" date="2019-03" db="EMBL/GenBank/DDBJ databases">
        <title>Draft Sequence and Annotation of the Mycoplasma phocicerebrale Strain 1049T Genome.</title>
        <authorList>
            <person name="Frasca S.Jr."/>
            <person name="Kutish G.F."/>
            <person name="Castellanos Gell J."/>
            <person name="Michaels D.L."/>
            <person name="Brown D.R."/>
        </authorList>
    </citation>
    <scope>NUCLEOTIDE SEQUENCE</scope>
    <source>
        <strain evidence="2">1049</strain>
    </source>
</reference>
<dbReference type="RefSeq" id="WP_116171828.1">
    <property type="nucleotide sequence ID" value="NZ_CP033058.2"/>
</dbReference>
<name>A0A3T0TTE4_9BACT</name>
<dbReference type="Proteomes" id="UP000256585">
    <property type="component" value="Chromosome"/>
</dbReference>
<feature type="chain" id="PRO_5019501222" description="Lipoprotein-associated type-17 domain-containing protein" evidence="1">
    <location>
        <begin position="19"/>
        <end position="618"/>
    </location>
</feature>
<dbReference type="EMBL" id="CP033058">
    <property type="protein sequence ID" value="AZZ65357.1"/>
    <property type="molecule type" value="Genomic_DNA"/>
</dbReference>
<sequence>MKKNTKKLLYFSIVPGLAAISAGLVTSCTKESKEKVFSGLKLKYDNIQETEIEDFDPLLIQFEGLKNWSYKIVKKEIIEKENKIKLWIKAQNGSVTYQIEKEITGFKLVTLTEEEIKEKVIIHYPYISKKQVFDFKKEELSIVAPRKVSVKVKDFEIISANKIKVNLEATSQNKTYTFERFLEGFKIVTLTKEEVEEQTKLEYSNVENTEIQNFDSKKIKINTPKGWTATIEGTYSEANSVTVSLKIKQFDVEYDVEKTITGFKNNQNIENDANIEIKFKEATISIDDLQNHYATNDITFSVTSKSSNFEYSVYVKEIDKLEGKIIIEITQKNKDTGDDIGVIIKEITGFKKQLPLDENDVEITISNLSKDQYSTKNVEDIEENEIVLNSKSTKYKYELRSIQTTKSDEGILMLNIKVLNAKDNSLVYTNLIKEITGFKTTYSVEESDLNIKFVYLNLFTNKAQPSDYAKFYAIQAGRENHHVFPMSIKNKFKYEIVSVTYDELGGTVSIKVKQKRGFKKIGEFTKTITGFKTGKPSEWTQSDVNSKITINYKGDIANTKIKDAQKDNIEFITNEPFTFKITKFEKLENTKTLKIEVEVSIEGISQKWTLQKEFNGFQ</sequence>
<gene>
    <name evidence="2" type="ORF">DMC14_000930</name>
</gene>
<keyword evidence="1" id="KW-0732">Signal</keyword>
<dbReference type="OrthoDB" id="403850at2"/>
<organism evidence="2 3">
    <name type="scientific">Metamycoplasma phocicerebrale</name>
    <dbReference type="NCBI Taxonomy" id="142649"/>
    <lineage>
        <taxon>Bacteria</taxon>
        <taxon>Bacillati</taxon>
        <taxon>Mycoplasmatota</taxon>
        <taxon>Mycoplasmoidales</taxon>
        <taxon>Metamycoplasmataceae</taxon>
        <taxon>Metamycoplasma</taxon>
    </lineage>
</organism>
<evidence type="ECO:0000313" key="3">
    <source>
        <dbReference type="Proteomes" id="UP000256585"/>
    </source>
</evidence>
<dbReference type="KEGG" id="mphc:DMC14_000930"/>
<keyword evidence="3" id="KW-1185">Reference proteome</keyword>
<accession>A0A3T0TTE4</accession>
<evidence type="ECO:0000256" key="1">
    <source>
        <dbReference type="SAM" id="SignalP"/>
    </source>
</evidence>
<dbReference type="AlphaFoldDB" id="A0A3T0TTE4"/>